<dbReference type="InterPro" id="IPR050157">
    <property type="entry name" value="PSI_iron-sulfur_center"/>
</dbReference>
<comment type="caution">
    <text evidence="8">The sequence shown here is derived from an EMBL/GenBank/DDBJ whole genome shotgun (WGS) entry which is preliminary data.</text>
</comment>
<dbReference type="Gene3D" id="3.30.70.20">
    <property type="match status" value="2"/>
</dbReference>
<evidence type="ECO:0000256" key="4">
    <source>
        <dbReference type="ARBA" id="ARBA00022723"/>
    </source>
</evidence>
<dbReference type="Pfam" id="PF12838">
    <property type="entry name" value="Fer4_7"/>
    <property type="match status" value="1"/>
</dbReference>
<dbReference type="PANTHER" id="PTHR24960:SF79">
    <property type="entry name" value="PHOTOSYSTEM I IRON-SULFUR CENTER"/>
    <property type="match status" value="1"/>
</dbReference>
<dbReference type="SUPFAM" id="SSF54862">
    <property type="entry name" value="4Fe-4S ferredoxins"/>
    <property type="match status" value="1"/>
</dbReference>
<dbReference type="AlphaFoldDB" id="A0A974BL84"/>
<dbReference type="EMBL" id="JACBNQ010000017">
    <property type="protein sequence ID" value="NYB75132.1"/>
    <property type="molecule type" value="Genomic_DNA"/>
</dbReference>
<comment type="function">
    <text evidence="2">Ferredoxins are iron-sulfur proteins that transfer electrons in a wide variety of metabolic reactions.</text>
</comment>
<evidence type="ECO:0000256" key="5">
    <source>
        <dbReference type="ARBA" id="ARBA00023004"/>
    </source>
</evidence>
<sequence>MILDYLIYSLTKDNPPKLNKDKCINTFMKGCHICEQSCREKAISEKNGNIFFDGKLCNECGVCRVKCPTQAIMTAECKDEEILTKAAEKQNLVISCSLSDTIGNLKVSCLNSLHPELIACMFILYEGKKIYFNLSSCIDCEHGYDEELLRDSLNKALKFVKSMGVNPSYEIHEEEDNLSELATETISRRNLFKMVKKESGSMVVKTISSIVHLDESNDSQISIRKTLLKLLKSDKIINNSGNSDVFWECWEVNENCDGCGRCVSVCPGKAWKIENTDTTSKLYHNMANCFKCGLCKKACDKKALNKGNIDNPFLDEFNLKREILFNICNICSRKYIPKNKEDEKCDICKKKELLREKISAL</sequence>
<keyword evidence="9" id="KW-1185">Reference proteome</keyword>
<dbReference type="GO" id="GO:0046872">
    <property type="term" value="F:metal ion binding"/>
    <property type="evidence" value="ECO:0007669"/>
    <property type="project" value="UniProtKB-KW"/>
</dbReference>
<evidence type="ECO:0000313" key="8">
    <source>
        <dbReference type="EMBL" id="NYB75132.1"/>
    </source>
</evidence>
<organism evidence="8 9">
    <name type="scientific">Sedimentibacter hydroxybenzoicus DSM 7310</name>
    <dbReference type="NCBI Taxonomy" id="1123245"/>
    <lineage>
        <taxon>Bacteria</taxon>
        <taxon>Bacillati</taxon>
        <taxon>Bacillota</taxon>
        <taxon>Tissierellia</taxon>
        <taxon>Sedimentibacter</taxon>
    </lineage>
</organism>
<evidence type="ECO:0000313" key="9">
    <source>
        <dbReference type="Proteomes" id="UP000611629"/>
    </source>
</evidence>
<dbReference type="PROSITE" id="PS00198">
    <property type="entry name" value="4FE4S_FER_1"/>
    <property type="match status" value="2"/>
</dbReference>
<keyword evidence="4" id="KW-0479">Metal-binding</keyword>
<evidence type="ECO:0000256" key="2">
    <source>
        <dbReference type="ARBA" id="ARBA00003532"/>
    </source>
</evidence>
<dbReference type="PROSITE" id="PS51379">
    <property type="entry name" value="4FE4S_FER_2"/>
    <property type="match status" value="3"/>
</dbReference>
<feature type="domain" description="4Fe-4S ferredoxin-type" evidence="7">
    <location>
        <begin position="280"/>
        <end position="309"/>
    </location>
</feature>
<name>A0A974BL84_SEDHY</name>
<feature type="domain" description="4Fe-4S ferredoxin-type" evidence="7">
    <location>
        <begin position="48"/>
        <end position="77"/>
    </location>
</feature>
<gene>
    <name evidence="8" type="ORF">HZF24_13365</name>
</gene>
<dbReference type="RefSeq" id="WP_179238836.1">
    <property type="nucleotide sequence ID" value="NZ_JACBNQ010000017.1"/>
</dbReference>
<dbReference type="InterPro" id="IPR017896">
    <property type="entry name" value="4Fe4S_Fe-S-bd"/>
</dbReference>
<evidence type="ECO:0000256" key="1">
    <source>
        <dbReference type="ARBA" id="ARBA00001966"/>
    </source>
</evidence>
<evidence type="ECO:0000256" key="3">
    <source>
        <dbReference type="ARBA" id="ARBA00022485"/>
    </source>
</evidence>
<accession>A0A974BL84</accession>
<reference evidence="8" key="1">
    <citation type="submission" date="2020-07" db="EMBL/GenBank/DDBJ databases">
        <title>Genomic analysis of a strain of Sedimentibacter Hydroxybenzoicus DSM7310.</title>
        <authorList>
            <person name="Ma S."/>
        </authorList>
    </citation>
    <scope>NUCLEOTIDE SEQUENCE</scope>
    <source>
        <strain evidence="8">DSM 7310</strain>
    </source>
</reference>
<protein>
    <submittedName>
        <fullName evidence="8">4Fe-4S dicluster domain-containing protein</fullName>
    </submittedName>
</protein>
<evidence type="ECO:0000259" key="7">
    <source>
        <dbReference type="PROSITE" id="PS51379"/>
    </source>
</evidence>
<feature type="domain" description="4Fe-4S ferredoxin-type" evidence="7">
    <location>
        <begin position="248"/>
        <end position="276"/>
    </location>
</feature>
<dbReference type="Proteomes" id="UP000611629">
    <property type="component" value="Unassembled WGS sequence"/>
</dbReference>
<keyword evidence="6" id="KW-0411">Iron-sulfur</keyword>
<evidence type="ECO:0000256" key="6">
    <source>
        <dbReference type="ARBA" id="ARBA00023014"/>
    </source>
</evidence>
<keyword evidence="3" id="KW-0004">4Fe-4S</keyword>
<dbReference type="PANTHER" id="PTHR24960">
    <property type="entry name" value="PHOTOSYSTEM I IRON-SULFUR CENTER-RELATED"/>
    <property type="match status" value="1"/>
</dbReference>
<proteinExistence type="predicted"/>
<comment type="cofactor">
    <cofactor evidence="1">
        <name>[4Fe-4S] cluster</name>
        <dbReference type="ChEBI" id="CHEBI:49883"/>
    </cofactor>
</comment>
<dbReference type="GO" id="GO:0051539">
    <property type="term" value="F:4 iron, 4 sulfur cluster binding"/>
    <property type="evidence" value="ECO:0007669"/>
    <property type="project" value="UniProtKB-KW"/>
</dbReference>
<keyword evidence="5" id="KW-0408">Iron</keyword>
<dbReference type="InterPro" id="IPR017900">
    <property type="entry name" value="4Fe4S_Fe_S_CS"/>
</dbReference>